<evidence type="ECO:0000259" key="3">
    <source>
        <dbReference type="PROSITE" id="PS50025"/>
    </source>
</evidence>
<dbReference type="EMBL" id="CAAGRJ010004015">
    <property type="protein sequence ID" value="VFV22035.1"/>
    <property type="molecule type" value="Genomic_DNA"/>
</dbReference>
<dbReference type="SUPFAM" id="SSF49899">
    <property type="entry name" value="Concanavalin A-like lectins/glucanases"/>
    <property type="match status" value="1"/>
</dbReference>
<dbReference type="AlphaFoldDB" id="A0A485MM19"/>
<dbReference type="InterPro" id="IPR013320">
    <property type="entry name" value="ConA-like_dom_sf"/>
</dbReference>
<evidence type="ECO:0000313" key="4">
    <source>
        <dbReference type="EMBL" id="VFV22035.1"/>
    </source>
</evidence>
<evidence type="ECO:0000256" key="1">
    <source>
        <dbReference type="ARBA" id="ARBA00022737"/>
    </source>
</evidence>
<proteinExistence type="predicted"/>
<protein>
    <submittedName>
        <fullName evidence="4">Slit-1 protein</fullName>
    </submittedName>
</protein>
<accession>A0A485MM19</accession>
<feature type="non-terminal residue" evidence="4">
    <location>
        <position position="74"/>
    </location>
</feature>
<evidence type="ECO:0000256" key="2">
    <source>
        <dbReference type="PROSITE-ProRule" id="PRU00122"/>
    </source>
</evidence>
<gene>
    <name evidence="4" type="ORF">LYPA_23C018869</name>
</gene>
<name>A0A485MM19_LYNPA</name>
<reference evidence="4 5" key="1">
    <citation type="submission" date="2019-01" db="EMBL/GenBank/DDBJ databases">
        <authorList>
            <person name="Alioto T."/>
            <person name="Alioto T."/>
        </authorList>
    </citation>
    <scope>NUCLEOTIDE SEQUENCE [LARGE SCALE GENOMIC DNA]</scope>
</reference>
<dbReference type="PROSITE" id="PS50025">
    <property type="entry name" value="LAM_G_DOMAIN"/>
    <property type="match status" value="1"/>
</dbReference>
<dbReference type="Gene3D" id="2.60.120.200">
    <property type="match status" value="1"/>
</dbReference>
<sequence length="74" mass="8282">MPVDVNSAAFYLWQILNGTGFHGCIRNLYINNELQDFTKTRMKPGVVPGCEPCRKLYCLHGICQPNATPGPMCH</sequence>
<keyword evidence="5" id="KW-1185">Reference proteome</keyword>
<organism evidence="4 5">
    <name type="scientific">Lynx pardinus</name>
    <name type="common">Iberian lynx</name>
    <name type="synonym">Felis pardina</name>
    <dbReference type="NCBI Taxonomy" id="191816"/>
    <lineage>
        <taxon>Eukaryota</taxon>
        <taxon>Metazoa</taxon>
        <taxon>Chordata</taxon>
        <taxon>Craniata</taxon>
        <taxon>Vertebrata</taxon>
        <taxon>Euteleostomi</taxon>
        <taxon>Mammalia</taxon>
        <taxon>Eutheria</taxon>
        <taxon>Laurasiatheria</taxon>
        <taxon>Carnivora</taxon>
        <taxon>Feliformia</taxon>
        <taxon>Felidae</taxon>
        <taxon>Felinae</taxon>
        <taxon>Lynx</taxon>
    </lineage>
</organism>
<comment type="caution">
    <text evidence="2">Lacks conserved residue(s) required for the propagation of feature annotation.</text>
</comment>
<keyword evidence="1" id="KW-0677">Repeat</keyword>
<feature type="domain" description="Laminin G" evidence="3">
    <location>
        <begin position="1"/>
        <end position="50"/>
    </location>
</feature>
<dbReference type="InterPro" id="IPR001791">
    <property type="entry name" value="Laminin_G"/>
</dbReference>
<evidence type="ECO:0000313" key="5">
    <source>
        <dbReference type="Proteomes" id="UP000386466"/>
    </source>
</evidence>
<dbReference type="Proteomes" id="UP000386466">
    <property type="component" value="Unassembled WGS sequence"/>
</dbReference>